<sequence length="166" mass="19680">MSIKRSEHIMALSRDHHAGLLFGWKIKEGLKRSVPFWRINKYISYFWKAHLKSHFEEEEQLLFCLMDNELTRKAQKEHDELAAWVLLANNGGLRTADEYIFFAELLTSHIRFEERELFPYLETELPPETLECVGESLARLHQTPFTDAYEDEFWVDEHKKKGGIKP</sequence>
<proteinExistence type="predicted"/>
<accession>A0A1H8HU14</accession>
<organism evidence="2 3">
    <name type="scientific">Mucilaginibacter gossypiicola</name>
    <dbReference type="NCBI Taxonomy" id="551995"/>
    <lineage>
        <taxon>Bacteria</taxon>
        <taxon>Pseudomonadati</taxon>
        <taxon>Bacteroidota</taxon>
        <taxon>Sphingobacteriia</taxon>
        <taxon>Sphingobacteriales</taxon>
        <taxon>Sphingobacteriaceae</taxon>
        <taxon>Mucilaginibacter</taxon>
    </lineage>
</organism>
<evidence type="ECO:0000313" key="2">
    <source>
        <dbReference type="EMBL" id="SEN59406.1"/>
    </source>
</evidence>
<dbReference type="RefSeq" id="WP_143065167.1">
    <property type="nucleotide sequence ID" value="NZ_FOCL01000003.1"/>
</dbReference>
<dbReference type="EMBL" id="FOCL01000003">
    <property type="protein sequence ID" value="SEN59406.1"/>
    <property type="molecule type" value="Genomic_DNA"/>
</dbReference>
<gene>
    <name evidence="2" type="ORF">SAMN05192574_103624</name>
</gene>
<evidence type="ECO:0000313" key="3">
    <source>
        <dbReference type="Proteomes" id="UP000198942"/>
    </source>
</evidence>
<reference evidence="3" key="1">
    <citation type="submission" date="2016-10" db="EMBL/GenBank/DDBJ databases">
        <authorList>
            <person name="Varghese N."/>
            <person name="Submissions S."/>
        </authorList>
    </citation>
    <scope>NUCLEOTIDE SEQUENCE [LARGE SCALE GENOMIC DNA]</scope>
    <source>
        <strain evidence="3">Gh-48</strain>
    </source>
</reference>
<dbReference type="AlphaFoldDB" id="A0A1H8HU14"/>
<dbReference type="Pfam" id="PF01814">
    <property type="entry name" value="Hemerythrin"/>
    <property type="match status" value="1"/>
</dbReference>
<dbReference type="OrthoDB" id="9793254at2"/>
<protein>
    <submittedName>
        <fullName evidence="2">Hemerythrin HHE cation binding domain-containing protein</fullName>
    </submittedName>
</protein>
<dbReference type="Gene3D" id="1.20.120.520">
    <property type="entry name" value="nmb1532 protein domain like"/>
    <property type="match status" value="1"/>
</dbReference>
<evidence type="ECO:0000259" key="1">
    <source>
        <dbReference type="Pfam" id="PF01814"/>
    </source>
</evidence>
<dbReference type="InterPro" id="IPR012312">
    <property type="entry name" value="Hemerythrin-like"/>
</dbReference>
<keyword evidence="3" id="KW-1185">Reference proteome</keyword>
<dbReference type="Proteomes" id="UP000198942">
    <property type="component" value="Unassembled WGS sequence"/>
</dbReference>
<name>A0A1H8HU14_9SPHI</name>
<dbReference type="STRING" id="551995.SAMN05192574_103624"/>
<feature type="domain" description="Hemerythrin-like" evidence="1">
    <location>
        <begin position="42"/>
        <end position="121"/>
    </location>
</feature>